<comment type="caution">
    <text evidence="1">The sequence shown here is derived from an EMBL/GenBank/DDBJ whole genome shotgun (WGS) entry which is preliminary data.</text>
</comment>
<evidence type="ECO:0000313" key="1">
    <source>
        <dbReference type="EMBL" id="PRQ57338.1"/>
    </source>
</evidence>
<proteinExistence type="predicted"/>
<organism evidence="1 2">
    <name type="scientific">Rosa chinensis</name>
    <name type="common">China rose</name>
    <dbReference type="NCBI Taxonomy" id="74649"/>
    <lineage>
        <taxon>Eukaryota</taxon>
        <taxon>Viridiplantae</taxon>
        <taxon>Streptophyta</taxon>
        <taxon>Embryophyta</taxon>
        <taxon>Tracheophyta</taxon>
        <taxon>Spermatophyta</taxon>
        <taxon>Magnoliopsida</taxon>
        <taxon>eudicotyledons</taxon>
        <taxon>Gunneridae</taxon>
        <taxon>Pentapetalae</taxon>
        <taxon>rosids</taxon>
        <taxon>fabids</taxon>
        <taxon>Rosales</taxon>
        <taxon>Rosaceae</taxon>
        <taxon>Rosoideae</taxon>
        <taxon>Rosoideae incertae sedis</taxon>
        <taxon>Rosa</taxon>
    </lineage>
</organism>
<reference evidence="1 2" key="1">
    <citation type="journal article" date="2018" name="Nat. Genet.">
        <title>The Rosa genome provides new insights in the design of modern roses.</title>
        <authorList>
            <person name="Bendahmane M."/>
        </authorList>
    </citation>
    <scope>NUCLEOTIDE SEQUENCE [LARGE SCALE GENOMIC DNA]</scope>
    <source>
        <strain evidence="2">cv. Old Blush</strain>
    </source>
</reference>
<dbReference type="EMBL" id="PDCK01000039">
    <property type="protein sequence ID" value="PRQ57338.1"/>
    <property type="molecule type" value="Genomic_DNA"/>
</dbReference>
<dbReference type="Proteomes" id="UP000238479">
    <property type="component" value="Chromosome 1"/>
</dbReference>
<accession>A0A2P6SF78</accession>
<dbReference type="Gramene" id="PRQ57338">
    <property type="protein sequence ID" value="PRQ57338"/>
    <property type="gene ID" value="RchiOBHm_Chr1g0347231"/>
</dbReference>
<dbReference type="AlphaFoldDB" id="A0A2P6SF78"/>
<sequence length="41" mass="4807">MDAKLNQLTHNFGCFKAVLIRNDFALRLNRKGNSYFYETVP</sequence>
<protein>
    <submittedName>
        <fullName evidence="1">Uncharacterized protein</fullName>
    </submittedName>
</protein>
<gene>
    <name evidence="1" type="ORF">RchiOBHm_Chr1g0347231</name>
</gene>
<keyword evidence="2" id="KW-1185">Reference proteome</keyword>
<evidence type="ECO:0000313" key="2">
    <source>
        <dbReference type="Proteomes" id="UP000238479"/>
    </source>
</evidence>
<name>A0A2P6SF78_ROSCH</name>